<dbReference type="InterPro" id="IPR001345">
    <property type="entry name" value="PG/BPGM_mutase_AS"/>
</dbReference>
<organism evidence="5 6">
    <name type="scientific">Thermoflavimicrobium dichotomicum</name>
    <dbReference type="NCBI Taxonomy" id="46223"/>
    <lineage>
        <taxon>Bacteria</taxon>
        <taxon>Bacillati</taxon>
        <taxon>Bacillota</taxon>
        <taxon>Bacilli</taxon>
        <taxon>Bacillales</taxon>
        <taxon>Thermoactinomycetaceae</taxon>
        <taxon>Thermoflavimicrobium</taxon>
    </lineage>
</organism>
<gene>
    <name evidence="5" type="ORF">SAMN05421852_103116</name>
</gene>
<dbReference type="PROSITE" id="PS00175">
    <property type="entry name" value="PG_MUTASE"/>
    <property type="match status" value="1"/>
</dbReference>
<dbReference type="InterPro" id="IPR050275">
    <property type="entry name" value="PGM_Phosphatase"/>
</dbReference>
<dbReference type="AlphaFoldDB" id="A0A1I3MLE1"/>
<keyword evidence="1" id="KW-0324">Glycolysis</keyword>
<evidence type="ECO:0000256" key="3">
    <source>
        <dbReference type="PIRSR" id="PIRSR613078-1"/>
    </source>
</evidence>
<dbReference type="PANTHER" id="PTHR48100:SF1">
    <property type="entry name" value="HISTIDINE PHOSPHATASE FAMILY PROTEIN-RELATED"/>
    <property type="match status" value="1"/>
</dbReference>
<feature type="binding site" evidence="4">
    <location>
        <begin position="9"/>
        <end position="16"/>
    </location>
    <ligand>
        <name>substrate</name>
    </ligand>
</feature>
<dbReference type="Proteomes" id="UP000199545">
    <property type="component" value="Unassembled WGS sequence"/>
</dbReference>
<dbReference type="CDD" id="cd07067">
    <property type="entry name" value="HP_PGM_like"/>
    <property type="match status" value="1"/>
</dbReference>
<dbReference type="OrthoDB" id="9782128at2"/>
<dbReference type="Gene3D" id="3.40.50.1240">
    <property type="entry name" value="Phosphoglycerate mutase-like"/>
    <property type="match status" value="1"/>
</dbReference>
<protein>
    <submittedName>
        <fullName evidence="5">Alpha-ribazole phosphatase/probable phosphoglycerate mutase</fullName>
    </submittedName>
</protein>
<evidence type="ECO:0000313" key="6">
    <source>
        <dbReference type="Proteomes" id="UP000199545"/>
    </source>
</evidence>
<dbReference type="EMBL" id="FORR01000003">
    <property type="protein sequence ID" value="SFI97789.1"/>
    <property type="molecule type" value="Genomic_DNA"/>
</dbReference>
<keyword evidence="6" id="KW-1185">Reference proteome</keyword>
<sequence>MVTTVDLIRHGETIWNREKRFQGHTDIPLSEEGRKQAEGLAKYLVQERISAIYSSDLCRAFNTAQAIAQVHSLPVKTSVYLRERHMGDWAGLTLDEVQNRYPDWEEVMIHGGVYGIEETKQMARRVMFELERLVQKHRGEHICVVSHGGCIHAVLGEVTQGQHDRKDVRIENTSVTRLHFDEEDGWQIVFVNQMPHLLKKGR</sequence>
<dbReference type="InterPro" id="IPR029033">
    <property type="entry name" value="His_PPase_superfam"/>
</dbReference>
<dbReference type="PANTHER" id="PTHR48100">
    <property type="entry name" value="BROAD-SPECIFICITY PHOSPHATASE YOR283W-RELATED"/>
    <property type="match status" value="1"/>
</dbReference>
<reference evidence="5 6" key="1">
    <citation type="submission" date="2016-10" db="EMBL/GenBank/DDBJ databases">
        <authorList>
            <person name="de Groot N.N."/>
        </authorList>
    </citation>
    <scope>NUCLEOTIDE SEQUENCE [LARGE SCALE GENOMIC DNA]</scope>
    <source>
        <strain evidence="5 6">DSM 44778</strain>
    </source>
</reference>
<proteinExistence type="predicted"/>
<dbReference type="STRING" id="46223.SAMN05421852_103116"/>
<evidence type="ECO:0000256" key="1">
    <source>
        <dbReference type="ARBA" id="ARBA00023152"/>
    </source>
</evidence>
<keyword evidence="2" id="KW-0413">Isomerase</keyword>
<dbReference type="SUPFAM" id="SSF53254">
    <property type="entry name" value="Phosphoglycerate mutase-like"/>
    <property type="match status" value="1"/>
</dbReference>
<feature type="active site" description="Proton donor/acceptor" evidence="3">
    <location>
        <position position="83"/>
    </location>
</feature>
<accession>A0A1I3MLE1</accession>
<dbReference type="SMART" id="SM00855">
    <property type="entry name" value="PGAM"/>
    <property type="match status" value="1"/>
</dbReference>
<name>A0A1I3MLE1_9BACL</name>
<dbReference type="GO" id="GO:0016791">
    <property type="term" value="F:phosphatase activity"/>
    <property type="evidence" value="ECO:0007669"/>
    <property type="project" value="TreeGrafter"/>
</dbReference>
<evidence type="ECO:0000256" key="2">
    <source>
        <dbReference type="ARBA" id="ARBA00023235"/>
    </source>
</evidence>
<dbReference type="GO" id="GO:0005737">
    <property type="term" value="C:cytoplasm"/>
    <property type="evidence" value="ECO:0007669"/>
    <property type="project" value="TreeGrafter"/>
</dbReference>
<dbReference type="InterPro" id="IPR013078">
    <property type="entry name" value="His_Pase_superF_clade-1"/>
</dbReference>
<dbReference type="Pfam" id="PF00300">
    <property type="entry name" value="His_Phos_1"/>
    <property type="match status" value="1"/>
</dbReference>
<feature type="active site" description="Tele-phosphohistidine intermediate" evidence="3">
    <location>
        <position position="10"/>
    </location>
</feature>
<evidence type="ECO:0000313" key="5">
    <source>
        <dbReference type="EMBL" id="SFI97789.1"/>
    </source>
</evidence>
<evidence type="ECO:0000256" key="4">
    <source>
        <dbReference type="PIRSR" id="PIRSR613078-2"/>
    </source>
</evidence>
<dbReference type="RefSeq" id="WP_093228459.1">
    <property type="nucleotide sequence ID" value="NZ_FORR01000003.1"/>
</dbReference>
<feature type="binding site" evidence="4">
    <location>
        <position position="59"/>
    </location>
    <ligand>
        <name>substrate</name>
    </ligand>
</feature>